<feature type="region of interest" description="Disordered" evidence="8">
    <location>
        <begin position="615"/>
        <end position="919"/>
    </location>
</feature>
<comment type="similarity">
    <text evidence="2">Belongs to the cytochrome P450 family.</text>
</comment>
<evidence type="ECO:0000256" key="8">
    <source>
        <dbReference type="SAM" id="MobiDB-lite"/>
    </source>
</evidence>
<dbReference type="InterPro" id="IPR017972">
    <property type="entry name" value="Cyt_P450_CS"/>
</dbReference>
<evidence type="ECO:0000256" key="1">
    <source>
        <dbReference type="ARBA" id="ARBA00001971"/>
    </source>
</evidence>
<keyword evidence="7" id="KW-0503">Monooxygenase</keyword>
<feature type="compositionally biased region" description="Basic and acidic residues" evidence="8">
    <location>
        <begin position="855"/>
        <end position="884"/>
    </location>
</feature>
<dbReference type="CDD" id="cd20645">
    <property type="entry name" value="CYP24A1"/>
    <property type="match status" value="1"/>
</dbReference>
<keyword evidence="10" id="KW-1185">Reference proteome</keyword>
<dbReference type="Gene3D" id="1.10.630.10">
    <property type="entry name" value="Cytochrome P450"/>
    <property type="match status" value="1"/>
</dbReference>
<dbReference type="InterPro" id="IPR050479">
    <property type="entry name" value="CYP11_CYP27_families"/>
</dbReference>
<feature type="compositionally biased region" description="Basic and acidic residues" evidence="8">
    <location>
        <begin position="615"/>
        <end position="632"/>
    </location>
</feature>
<accession>A0ABQ9DBT3</accession>
<dbReference type="InterPro" id="IPR001128">
    <property type="entry name" value="Cyt_P450"/>
</dbReference>
<feature type="compositionally biased region" description="Low complexity" evidence="8">
    <location>
        <begin position="740"/>
        <end position="755"/>
    </location>
</feature>
<dbReference type="PROSITE" id="PS00086">
    <property type="entry name" value="CYTOCHROME_P450"/>
    <property type="match status" value="1"/>
</dbReference>
<evidence type="ECO:0000256" key="7">
    <source>
        <dbReference type="ARBA" id="ARBA00023033"/>
    </source>
</evidence>
<feature type="compositionally biased region" description="Basic and acidic residues" evidence="8">
    <location>
        <begin position="756"/>
        <end position="765"/>
    </location>
</feature>
<evidence type="ECO:0000313" key="9">
    <source>
        <dbReference type="EMBL" id="KAJ7417135.1"/>
    </source>
</evidence>
<evidence type="ECO:0000256" key="2">
    <source>
        <dbReference type="ARBA" id="ARBA00010617"/>
    </source>
</evidence>
<feature type="compositionally biased region" description="Low complexity" evidence="8">
    <location>
        <begin position="490"/>
        <end position="512"/>
    </location>
</feature>
<keyword evidence="4" id="KW-0479">Metal-binding</keyword>
<evidence type="ECO:0008006" key="11">
    <source>
        <dbReference type="Google" id="ProtNLM"/>
    </source>
</evidence>
<evidence type="ECO:0000313" key="10">
    <source>
        <dbReference type="Proteomes" id="UP001145742"/>
    </source>
</evidence>
<comment type="cofactor">
    <cofactor evidence="1">
        <name>heme</name>
        <dbReference type="ChEBI" id="CHEBI:30413"/>
    </cofactor>
</comment>
<dbReference type="Proteomes" id="UP001145742">
    <property type="component" value="Unassembled WGS sequence"/>
</dbReference>
<feature type="compositionally biased region" description="Polar residues" evidence="8">
    <location>
        <begin position="703"/>
        <end position="713"/>
    </location>
</feature>
<dbReference type="EMBL" id="WHWB01033783">
    <property type="protein sequence ID" value="KAJ7417135.1"/>
    <property type="molecule type" value="Genomic_DNA"/>
</dbReference>
<evidence type="ECO:0000256" key="4">
    <source>
        <dbReference type="ARBA" id="ARBA00022723"/>
    </source>
</evidence>
<dbReference type="PRINTS" id="PR00463">
    <property type="entry name" value="EP450I"/>
</dbReference>
<keyword evidence="5" id="KW-0560">Oxidoreductase</keyword>
<organism evidence="9 10">
    <name type="scientific">Willisornis vidua</name>
    <name type="common">Xingu scale-backed antbird</name>
    <dbReference type="NCBI Taxonomy" id="1566151"/>
    <lineage>
        <taxon>Eukaryota</taxon>
        <taxon>Metazoa</taxon>
        <taxon>Chordata</taxon>
        <taxon>Craniata</taxon>
        <taxon>Vertebrata</taxon>
        <taxon>Euteleostomi</taxon>
        <taxon>Archelosauria</taxon>
        <taxon>Archosauria</taxon>
        <taxon>Dinosauria</taxon>
        <taxon>Saurischia</taxon>
        <taxon>Theropoda</taxon>
        <taxon>Coelurosauria</taxon>
        <taxon>Aves</taxon>
        <taxon>Neognathae</taxon>
        <taxon>Neoaves</taxon>
        <taxon>Telluraves</taxon>
        <taxon>Australaves</taxon>
        <taxon>Passeriformes</taxon>
        <taxon>Thamnophilidae</taxon>
        <taxon>Willisornis</taxon>
    </lineage>
</organism>
<name>A0ABQ9DBT3_9PASS</name>
<protein>
    <recommendedName>
        <fullName evidence="11">CP24A protein</fullName>
    </recommendedName>
</protein>
<sequence length="919" mass="100656">MKLGAFDSVHIAAPCLLEALYRRESPCPQRLEIKPWKAYRDYRDEGYGLLTLEGKDWQRVRSALQKKLMKPREVVKLDSTINEVLEDFMHRIDELCNHNGQMEDVYSEFNKWSFESICLVLYGKRFGLLQEDVEEESLNFIKAVKTMMATFGMMMVTPVELHKGLNTKVWQAHTKAWDDIFKTAKHSIDCWLEKHSANPGEDFLCDLYSGGQLSKKELYAAIAELQIAGVETTANSLLWALYNISRNPRVQQKLFQEINSVLAANEAPSAESLKNMPYLKACLKESMRLTPSVPFTTRTIDTEMVLGNYMLPKGTVLMINSYALGCSEEYFSGWAQFRPKRWFHKSLIQPFSHVPFGLGKRMCIGRRVAELQLHLALCWLIRKYHVVATDTRPVETLHSGILIPSRALPIAFHRRSGAMGNTLSVPEEAEEDNTCTVKSYQALSDSPDTIRNGSAVFAQAHSPAMNGEVDAKASVARDNVAVSSPETMEQGPAAQAGGQSLGSAARTARPAVPARSVLSFSWAVPGRTEEPATDSSPAPATLDVSPVCAGGNKALREGTEVPRAAVPEQGTDKTLSSAPAPLQDVELAAAGTPEGEDEATSKPKPVTFFDRIFKLEKGKERRKTQGDPQEERQEIDDCNPKDLRASAGVTSATAAQAEKAEVRQDSPQAAAAGDNSVMSFLKTLVSPSKAEAKSDSEDKAAKETQQTTNTKSPEPQPVPSAKSDKNVPPSQEPPTVKQNPKAPEAAAPPQGAASEAPREGGKEKPAATPMPLSKLFWKKNASDEAEPVSNEKAEGSFEAVAPDRDESKSPEGSEVKPRGAESKTPKANLRKFFKLTLNATEKPLVPAEGDPVGQKSKESSKDKKATVELSKQKSREQPEPREQPDTDSIQNGGDASKEPSYKKTEKRQSLGGFFKGLVC</sequence>
<dbReference type="Pfam" id="PF00067">
    <property type="entry name" value="p450"/>
    <property type="match status" value="1"/>
</dbReference>
<comment type="caution">
    <text evidence="9">The sequence shown here is derived from an EMBL/GenBank/DDBJ whole genome shotgun (WGS) entry which is preliminary data.</text>
</comment>
<dbReference type="InterPro" id="IPR036396">
    <property type="entry name" value="Cyt_P450_sf"/>
</dbReference>
<keyword evidence="6" id="KW-0408">Iron</keyword>
<dbReference type="PRINTS" id="PR00385">
    <property type="entry name" value="P450"/>
</dbReference>
<proteinExistence type="inferred from homology"/>
<dbReference type="PANTHER" id="PTHR24279:SF125">
    <property type="entry name" value="CYTOCHROME P450 FAMILY 24 SUBFAMILY A MEMBER 1"/>
    <property type="match status" value="1"/>
</dbReference>
<gene>
    <name evidence="9" type="ORF">WISP_66503</name>
</gene>
<feature type="region of interest" description="Disordered" evidence="8">
    <location>
        <begin position="527"/>
        <end position="582"/>
    </location>
</feature>
<dbReference type="PANTHER" id="PTHR24279">
    <property type="entry name" value="CYTOCHROME P450"/>
    <property type="match status" value="1"/>
</dbReference>
<dbReference type="InterPro" id="IPR002401">
    <property type="entry name" value="Cyt_P450_E_grp-I"/>
</dbReference>
<keyword evidence="3" id="KW-0349">Heme</keyword>
<feature type="compositionally biased region" description="Basic and acidic residues" evidence="8">
    <location>
        <begin position="789"/>
        <end position="824"/>
    </location>
</feature>
<feature type="region of interest" description="Disordered" evidence="8">
    <location>
        <begin position="480"/>
        <end position="512"/>
    </location>
</feature>
<evidence type="ECO:0000256" key="6">
    <source>
        <dbReference type="ARBA" id="ARBA00023004"/>
    </source>
</evidence>
<evidence type="ECO:0000256" key="5">
    <source>
        <dbReference type="ARBA" id="ARBA00023002"/>
    </source>
</evidence>
<dbReference type="SUPFAM" id="SSF48264">
    <property type="entry name" value="Cytochrome P450"/>
    <property type="match status" value="1"/>
</dbReference>
<evidence type="ECO:0000256" key="3">
    <source>
        <dbReference type="ARBA" id="ARBA00022617"/>
    </source>
</evidence>
<feature type="compositionally biased region" description="Basic and acidic residues" evidence="8">
    <location>
        <begin position="895"/>
        <end position="908"/>
    </location>
</feature>
<feature type="compositionally biased region" description="Basic and acidic residues" evidence="8">
    <location>
        <begin position="690"/>
        <end position="702"/>
    </location>
</feature>
<reference evidence="9" key="1">
    <citation type="submission" date="2019-10" db="EMBL/GenBank/DDBJ databases">
        <authorList>
            <person name="Soares A.E.R."/>
            <person name="Aleixo A."/>
            <person name="Schneider P."/>
            <person name="Miyaki C.Y."/>
            <person name="Schneider M.P."/>
            <person name="Mello C."/>
            <person name="Vasconcelos A.T.R."/>
        </authorList>
    </citation>
    <scope>NUCLEOTIDE SEQUENCE</scope>
    <source>
        <tissue evidence="9">Muscle</tissue>
    </source>
</reference>